<feature type="chain" id="PRO_5012602025" evidence="1">
    <location>
        <begin position="21"/>
        <end position="833"/>
    </location>
</feature>
<protein>
    <submittedName>
        <fullName evidence="4">Uncharacterized protein</fullName>
    </submittedName>
</protein>
<dbReference type="Pfam" id="PF06452">
    <property type="entry name" value="CBM9_1"/>
    <property type="match status" value="1"/>
</dbReference>
<sequence length="833" mass="95741">MKKLTILLVICVLNISYTNAQVNANRKKLSATRVKSSPKIDGNLNDAVWQNIPVAKDFMEFRPDNGKNELADYKTEVKLIYDDNAIYIAAKMLDPNPQKIPAEFTNRDNFGNSDFFFAMINPIDDGQNPVMFIVNASGVQIDAKVSNGNNEDYNWSAVWDSDIKITDYGWNVEMKIPYRALRFANNEVQSWGMNFHREVRNLNKRYTWNYIDNSVGRWTQYDGLIEGFRNISPPTRLNLYPYASGTVITEEGNTETDWSVGMDIKYGLTENFTLDATLIPDFSQVGFDNVQLNLGPFEQQFTEQRQFFTEGTELFSKGGLFYSRRIGGSPTDQFNVGGNLQNDDDFVAGKKVNEKVIDNPGKVQMLNAIKISGRTKDGLGIGFFNAITEKTEATIERTEQTQIGTEVITTKSQRKAVTEPFTNYNIMVLDKQFNQNSAITLINTNVTRDGRFRDANATGLLWHVEDKSSTYNIDGSFRMTDISDDPANATTGYSFDTSIGKQSGAWRWEIGYNFENKDFNPNDLGILFSNNEQTVYGFTGYRQLKPVGIFNNFGVNWWYNINFQHESGIYTGTNTGLSFWSETRNRFNFGGNLNVRTTTKDYFEPRQGSTSGVFFERPTRVNFNHWGNTDFRKKFALNYFFYHTFFDVIEKDAYGFGLTPQYRFNNRFSMSYSFEYNQVDNDLGYVDQLDNGDIIFGDRNRSTYENSLSGKYSFNTNASLSLAFRHNWSKVPYQDQLLKLDTTNGQLLPSTHTGNYDRNFNSWNLDLNYVWQFAPGSQLIAFYRNSINPNSDFAPADIDFSDNINRLFDENMMHTFSLRLVYFIDYNNIKKIF</sequence>
<keyword evidence="5" id="KW-1185">Reference proteome</keyword>
<proteinExistence type="predicted"/>
<accession>A0A238UEL4</accession>
<dbReference type="GO" id="GO:0030246">
    <property type="term" value="F:carbohydrate binding"/>
    <property type="evidence" value="ECO:0007669"/>
    <property type="project" value="InterPro"/>
</dbReference>
<dbReference type="AlphaFoldDB" id="A0A238UEL4"/>
<dbReference type="KEGG" id="tje:TJEJU_3263"/>
<dbReference type="InterPro" id="IPR010502">
    <property type="entry name" value="Carb-bd_dom_fam9"/>
</dbReference>
<reference evidence="4 5" key="1">
    <citation type="submission" date="2017-07" db="EMBL/GenBank/DDBJ databases">
        <authorList>
            <person name="Sun Z.S."/>
            <person name="Albrecht U."/>
            <person name="Echele G."/>
            <person name="Lee C.C."/>
        </authorList>
    </citation>
    <scope>NUCLEOTIDE SEQUENCE [LARGE SCALE GENOMIC DNA]</scope>
    <source>
        <strain evidence="5">type strain: KCTC 22618</strain>
    </source>
</reference>
<dbReference type="SUPFAM" id="SSF49344">
    <property type="entry name" value="CBD9-like"/>
    <property type="match status" value="1"/>
</dbReference>
<evidence type="ECO:0000259" key="3">
    <source>
        <dbReference type="Pfam" id="PF19313"/>
    </source>
</evidence>
<dbReference type="InterPro" id="IPR045670">
    <property type="entry name" value="DUF5916"/>
</dbReference>
<dbReference type="GO" id="GO:0016052">
    <property type="term" value="P:carbohydrate catabolic process"/>
    <property type="evidence" value="ECO:0007669"/>
    <property type="project" value="InterPro"/>
</dbReference>
<dbReference type="Gene3D" id="2.60.40.1190">
    <property type="match status" value="1"/>
</dbReference>
<dbReference type="CDD" id="cd09618">
    <property type="entry name" value="CBM9_like_2"/>
    <property type="match status" value="1"/>
</dbReference>
<dbReference type="Proteomes" id="UP000215214">
    <property type="component" value="Chromosome TJEJU"/>
</dbReference>
<feature type="domain" description="DUF5916" evidence="3">
    <location>
        <begin position="233"/>
        <end position="833"/>
    </location>
</feature>
<dbReference type="RefSeq" id="WP_095073794.1">
    <property type="nucleotide sequence ID" value="NZ_LT899436.1"/>
</dbReference>
<name>A0A238UEL4_9FLAO</name>
<evidence type="ECO:0000313" key="4">
    <source>
        <dbReference type="EMBL" id="SNR16914.1"/>
    </source>
</evidence>
<evidence type="ECO:0000259" key="2">
    <source>
        <dbReference type="Pfam" id="PF06452"/>
    </source>
</evidence>
<feature type="signal peptide" evidence="1">
    <location>
        <begin position="1"/>
        <end position="20"/>
    </location>
</feature>
<dbReference type="GO" id="GO:0004553">
    <property type="term" value="F:hydrolase activity, hydrolyzing O-glycosyl compounds"/>
    <property type="evidence" value="ECO:0007669"/>
    <property type="project" value="InterPro"/>
</dbReference>
<feature type="domain" description="Carbohydrate-binding" evidence="2">
    <location>
        <begin position="40"/>
        <end position="195"/>
    </location>
</feature>
<dbReference type="Pfam" id="PF19313">
    <property type="entry name" value="DUF5916"/>
    <property type="match status" value="1"/>
</dbReference>
<evidence type="ECO:0000256" key="1">
    <source>
        <dbReference type="SAM" id="SignalP"/>
    </source>
</evidence>
<organism evidence="4 5">
    <name type="scientific">Tenacibaculum jejuense</name>
    <dbReference type="NCBI Taxonomy" id="584609"/>
    <lineage>
        <taxon>Bacteria</taxon>
        <taxon>Pseudomonadati</taxon>
        <taxon>Bacteroidota</taxon>
        <taxon>Flavobacteriia</taxon>
        <taxon>Flavobacteriales</taxon>
        <taxon>Flavobacteriaceae</taxon>
        <taxon>Tenacibaculum</taxon>
    </lineage>
</organism>
<keyword evidence="1" id="KW-0732">Signal</keyword>
<dbReference type="EMBL" id="LT899436">
    <property type="protein sequence ID" value="SNR16914.1"/>
    <property type="molecule type" value="Genomic_DNA"/>
</dbReference>
<dbReference type="OrthoDB" id="9786766at2"/>
<gene>
    <name evidence="4" type="ORF">TJEJU_3263</name>
</gene>
<evidence type="ECO:0000313" key="5">
    <source>
        <dbReference type="Proteomes" id="UP000215214"/>
    </source>
</evidence>